<dbReference type="Gene3D" id="1.20.120.30">
    <property type="entry name" value="Aspartate receptor, ligand-binding domain"/>
    <property type="match status" value="1"/>
</dbReference>
<dbReference type="Proteomes" id="UP000295182">
    <property type="component" value="Unassembled WGS sequence"/>
</dbReference>
<keyword evidence="3" id="KW-1185">Reference proteome</keyword>
<evidence type="ECO:0000259" key="1">
    <source>
        <dbReference type="Pfam" id="PF13682"/>
    </source>
</evidence>
<feature type="domain" description="Chemoreceptor zinc-binding" evidence="1">
    <location>
        <begin position="55"/>
        <end position="123"/>
    </location>
</feature>
<evidence type="ECO:0000313" key="3">
    <source>
        <dbReference type="Proteomes" id="UP000295182"/>
    </source>
</evidence>
<reference evidence="2 3" key="1">
    <citation type="submission" date="2019-03" db="EMBL/GenBank/DDBJ databases">
        <title>Genomic Encyclopedia of Type Strains, Phase IV (KMG-IV): sequencing the most valuable type-strain genomes for metagenomic binning, comparative biology and taxonomic classification.</title>
        <authorList>
            <person name="Goeker M."/>
        </authorList>
    </citation>
    <scope>NUCLEOTIDE SEQUENCE [LARGE SCALE GENOMIC DNA]</scope>
    <source>
        <strain evidence="2 3">DSM 1837</strain>
    </source>
</reference>
<dbReference type="Pfam" id="PF13682">
    <property type="entry name" value="CZB"/>
    <property type="match status" value="1"/>
</dbReference>
<dbReference type="RefSeq" id="WP_119013763.1">
    <property type="nucleotide sequence ID" value="NZ_QXNC01000022.1"/>
</dbReference>
<gene>
    <name evidence="2" type="ORF">EV674_12546</name>
</gene>
<proteinExistence type="predicted"/>
<dbReference type="InterPro" id="IPR025991">
    <property type="entry name" value="Chemoreceptor_zinc-bind_dom"/>
</dbReference>
<sequence length="161" mass="17825">MGFFSRLFPPRADGKPISDEWTVLPEDNASELVLFGDDAATLMLQLDIDDAIASHQAWSQRLQDVLEGTPDAAMQPAMAHDDTCCHLGQWLHGAGRAPLEHYPAYHMLVRRHRYFHAQAAEMVALVQAGDLAQAAQVHKACRHAGSQITLLLHELQRGLGR</sequence>
<dbReference type="AlphaFoldDB" id="A0A4R2N4F4"/>
<organism evidence="2 3">
    <name type="scientific">Simplicispira metamorpha</name>
    <dbReference type="NCBI Taxonomy" id="80881"/>
    <lineage>
        <taxon>Bacteria</taxon>
        <taxon>Pseudomonadati</taxon>
        <taxon>Pseudomonadota</taxon>
        <taxon>Betaproteobacteria</taxon>
        <taxon>Burkholderiales</taxon>
        <taxon>Comamonadaceae</taxon>
        <taxon>Simplicispira</taxon>
    </lineage>
</organism>
<evidence type="ECO:0000313" key="2">
    <source>
        <dbReference type="EMBL" id="TCP15361.1"/>
    </source>
</evidence>
<dbReference type="EMBL" id="SLXH01000025">
    <property type="protein sequence ID" value="TCP15361.1"/>
    <property type="molecule type" value="Genomic_DNA"/>
</dbReference>
<dbReference type="OrthoDB" id="8613985at2"/>
<name>A0A4R2N4F4_9BURK</name>
<accession>A0A4R2N4F4</accession>
<keyword evidence="2" id="KW-0675">Receptor</keyword>
<comment type="caution">
    <text evidence="2">The sequence shown here is derived from an EMBL/GenBank/DDBJ whole genome shotgun (WGS) entry which is preliminary data.</text>
</comment>
<protein>
    <submittedName>
        <fullName evidence="2">Chemoreceptor zinc-binding protein</fullName>
    </submittedName>
</protein>